<protein>
    <submittedName>
        <fullName evidence="1">Uncharacterized protein</fullName>
    </submittedName>
</protein>
<proteinExistence type="predicted"/>
<reference evidence="1 2" key="1">
    <citation type="submission" date="2020-06" db="EMBL/GenBank/DDBJ databases">
        <authorList>
            <person name="Li R."/>
            <person name="Bekaert M."/>
        </authorList>
    </citation>
    <scope>NUCLEOTIDE SEQUENCE [LARGE SCALE GENOMIC DNA]</scope>
    <source>
        <strain evidence="2">wild</strain>
    </source>
</reference>
<evidence type="ECO:0000313" key="1">
    <source>
        <dbReference type="EMBL" id="CAC5425797.1"/>
    </source>
</evidence>
<accession>A0A6J8EZ72</accession>
<name>A0A6J8EZ72_MYTCO</name>
<keyword evidence="2" id="KW-1185">Reference proteome</keyword>
<dbReference type="AlphaFoldDB" id="A0A6J8EZ72"/>
<sequence>MDDRDTFVNCNNKFKKRNRGYKRPSIDSHNKLPAISLRSVLNNTIDTQVTPDKSLYVWNTCASSVVKIHKSQSTTKEALDEVNKLQVDTSYIRKRKRPMFQSTPSKQTFEFVSPQSSVDKSLFSPVSKKRCNISSPKKVVASPKKASARSSKAFMDKAFQALRSSHYFSAFKCLYEKSKSARQGFVKLIKYAVRQEIKRLDLGVINIDEKNHVEPLLPAKGILLANILNVRYPTRINFMQNIFYVEMYISGCSHKIFRWFNRLRLCTSVTTTQRVIDDLCANFDSRIKNWQHNIQIDAGNWRAVRVPVCDDSSSEPGLSLCWDNVQKPSIARHKGGGTDNTMMLWALSFATRNRIGFLNLDDLDETVPVKDIPLHDCMNNGNSAGSRGSLFQIRNRFKFKNVKKKISDCINDTQDFWTFVTEGLVCVLCCKLLNVTSLEEIPNHHDGDITELLKHISVQIVSMIWPSINKESFNHVK</sequence>
<dbReference type="EMBL" id="CACVKT020010308">
    <property type="protein sequence ID" value="CAC5425797.1"/>
    <property type="molecule type" value="Genomic_DNA"/>
</dbReference>
<dbReference type="OrthoDB" id="6153643at2759"/>
<gene>
    <name evidence="1" type="ORF">MCOR_57582</name>
</gene>
<evidence type="ECO:0000313" key="2">
    <source>
        <dbReference type="Proteomes" id="UP000507470"/>
    </source>
</evidence>
<organism evidence="1 2">
    <name type="scientific">Mytilus coruscus</name>
    <name type="common">Sea mussel</name>
    <dbReference type="NCBI Taxonomy" id="42192"/>
    <lineage>
        <taxon>Eukaryota</taxon>
        <taxon>Metazoa</taxon>
        <taxon>Spiralia</taxon>
        <taxon>Lophotrochozoa</taxon>
        <taxon>Mollusca</taxon>
        <taxon>Bivalvia</taxon>
        <taxon>Autobranchia</taxon>
        <taxon>Pteriomorphia</taxon>
        <taxon>Mytilida</taxon>
        <taxon>Mytiloidea</taxon>
        <taxon>Mytilidae</taxon>
        <taxon>Mytilinae</taxon>
        <taxon>Mytilus</taxon>
    </lineage>
</organism>
<dbReference type="Proteomes" id="UP000507470">
    <property type="component" value="Unassembled WGS sequence"/>
</dbReference>